<dbReference type="AlphaFoldDB" id="K2KX00"/>
<reference evidence="1 2" key="1">
    <citation type="journal article" date="2012" name="J. Bacteriol.">
        <title>Genome Sequence of Idiomarina xiamenensis Type Strain 10-D-4.</title>
        <authorList>
            <person name="Lai Q."/>
            <person name="Wang L."/>
            <person name="Wang W."/>
            <person name="Shao Z."/>
        </authorList>
    </citation>
    <scope>NUCLEOTIDE SEQUENCE [LARGE SCALE GENOMIC DNA]</scope>
    <source>
        <strain evidence="1 2">10-D-4</strain>
    </source>
</reference>
<dbReference type="RefSeq" id="WP_008487469.1">
    <property type="nucleotide sequence ID" value="NZ_AMRG01000002.1"/>
</dbReference>
<dbReference type="OrthoDB" id="5600793at2"/>
<keyword evidence="2" id="KW-1185">Reference proteome</keyword>
<dbReference type="InterPro" id="IPR021363">
    <property type="entry name" value="DUF2835"/>
</dbReference>
<evidence type="ECO:0000313" key="1">
    <source>
        <dbReference type="EMBL" id="EKE87029.1"/>
    </source>
</evidence>
<dbReference type="PATRIC" id="fig|740709.3.peg.457"/>
<protein>
    <recommendedName>
        <fullName evidence="3">DUF2835 domain-containing protein</fullName>
    </recommendedName>
</protein>
<evidence type="ECO:0008006" key="3">
    <source>
        <dbReference type="Google" id="ProtNLM"/>
    </source>
</evidence>
<accession>K2KX00</accession>
<gene>
    <name evidence="1" type="ORF">A10D4_02267</name>
</gene>
<name>K2KX00_9GAMM</name>
<evidence type="ECO:0000313" key="2">
    <source>
        <dbReference type="Proteomes" id="UP000014115"/>
    </source>
</evidence>
<dbReference type="EMBL" id="AMRG01000002">
    <property type="protein sequence ID" value="EKE87029.1"/>
    <property type="molecule type" value="Genomic_DNA"/>
</dbReference>
<dbReference type="Pfam" id="PF11197">
    <property type="entry name" value="DUF2835"/>
    <property type="match status" value="1"/>
</dbReference>
<proteinExistence type="predicted"/>
<comment type="caution">
    <text evidence="1">The sequence shown here is derived from an EMBL/GenBank/DDBJ whole genome shotgun (WGS) entry which is preliminary data.</text>
</comment>
<dbReference type="eggNOG" id="ENOG503160R">
    <property type="taxonomic scope" value="Bacteria"/>
</dbReference>
<dbReference type="STRING" id="740709.A10D4_02267"/>
<organism evidence="1 2">
    <name type="scientific">Idiomarina xiamenensis 10-D-4</name>
    <dbReference type="NCBI Taxonomy" id="740709"/>
    <lineage>
        <taxon>Bacteria</taxon>
        <taxon>Pseudomonadati</taxon>
        <taxon>Pseudomonadota</taxon>
        <taxon>Gammaproteobacteria</taxon>
        <taxon>Alteromonadales</taxon>
        <taxon>Idiomarinaceae</taxon>
        <taxon>Idiomarina</taxon>
    </lineage>
</organism>
<dbReference type="Proteomes" id="UP000014115">
    <property type="component" value="Unassembled WGS sequence"/>
</dbReference>
<sequence>MQRQFWFNLSISYPEFEHHYYAEGVKQLLVRDDNGVTIAIPCGRFVPFIGARGITGRFCLTIDEQGRFVDLQQVNSG</sequence>